<evidence type="ECO:0000256" key="3">
    <source>
        <dbReference type="ARBA" id="ARBA00022679"/>
    </source>
</evidence>
<evidence type="ECO:0000259" key="16">
    <source>
        <dbReference type="PROSITE" id="PS50280"/>
    </source>
</evidence>
<evidence type="ECO:0000256" key="2">
    <source>
        <dbReference type="ARBA" id="ARBA00022603"/>
    </source>
</evidence>
<dbReference type="Gramene" id="AET5Gv20831400.10">
    <property type="protein sequence ID" value="AET5Gv20831400.10"/>
    <property type="gene ID" value="AET5Gv20831400"/>
</dbReference>
<feature type="region of interest" description="Disordered" evidence="14">
    <location>
        <begin position="1590"/>
        <end position="1632"/>
    </location>
</feature>
<feature type="compositionally biased region" description="Basic residues" evidence="14">
    <location>
        <begin position="1225"/>
        <end position="1240"/>
    </location>
</feature>
<feature type="domain" description="Post-SET" evidence="17">
    <location>
        <begin position="1974"/>
        <end position="1990"/>
    </location>
</feature>
<dbReference type="PROSITE" id="PS50280">
    <property type="entry name" value="SET"/>
    <property type="match status" value="1"/>
</dbReference>
<evidence type="ECO:0000256" key="9">
    <source>
        <dbReference type="ARBA" id="ARBA00022853"/>
    </source>
</evidence>
<evidence type="ECO:0000256" key="1">
    <source>
        <dbReference type="ARBA" id="ARBA00004123"/>
    </source>
</evidence>
<keyword evidence="10" id="KW-0805">Transcription regulation</keyword>
<evidence type="ECO:0000313" key="19">
    <source>
        <dbReference type="EnsemblPlants" id="AET5Gv20831400.10"/>
    </source>
</evidence>
<dbReference type="GO" id="GO:0042800">
    <property type="term" value="F:histone H3K4 methyltransferase activity"/>
    <property type="evidence" value="ECO:0007669"/>
    <property type="project" value="TreeGrafter"/>
</dbReference>
<dbReference type="GO" id="GO:0032259">
    <property type="term" value="P:methylation"/>
    <property type="evidence" value="ECO:0007669"/>
    <property type="project" value="UniProtKB-KW"/>
</dbReference>
<dbReference type="InterPro" id="IPR003616">
    <property type="entry name" value="Post-SET_dom"/>
</dbReference>
<evidence type="ECO:0000256" key="14">
    <source>
        <dbReference type="SAM" id="MobiDB-lite"/>
    </source>
</evidence>
<evidence type="ECO:0000256" key="5">
    <source>
        <dbReference type="ARBA" id="ARBA00022723"/>
    </source>
</evidence>
<dbReference type="Proteomes" id="UP000015105">
    <property type="component" value="Chromosome 5D"/>
</dbReference>
<feature type="domain" description="PHD-type" evidence="18">
    <location>
        <begin position="1629"/>
        <end position="1742"/>
    </location>
</feature>
<keyword evidence="7 13" id="KW-0863">Zinc-finger</keyword>
<dbReference type="PANTHER" id="PTHR45838">
    <property type="entry name" value="HISTONE-LYSINE-N-METHYLTRANSFERASE 2 KMT2 FAMILY MEMBER"/>
    <property type="match status" value="1"/>
</dbReference>
<dbReference type="Pfam" id="PF13832">
    <property type="entry name" value="zf-HC5HC2H_2"/>
    <property type="match status" value="1"/>
</dbReference>
<proteinExistence type="predicted"/>
<dbReference type="SMART" id="SM00249">
    <property type="entry name" value="PHD"/>
    <property type="match status" value="2"/>
</dbReference>
<evidence type="ECO:0000259" key="17">
    <source>
        <dbReference type="PROSITE" id="PS50868"/>
    </source>
</evidence>
<feature type="compositionally biased region" description="Basic and acidic residues" evidence="14">
    <location>
        <begin position="1167"/>
        <end position="1197"/>
    </location>
</feature>
<feature type="domain" description="SET" evidence="16">
    <location>
        <begin position="1816"/>
        <end position="1966"/>
    </location>
</feature>
<organism evidence="19 20">
    <name type="scientific">Aegilops tauschii subsp. strangulata</name>
    <name type="common">Goatgrass</name>
    <dbReference type="NCBI Taxonomy" id="200361"/>
    <lineage>
        <taxon>Eukaryota</taxon>
        <taxon>Viridiplantae</taxon>
        <taxon>Streptophyta</taxon>
        <taxon>Embryophyta</taxon>
        <taxon>Tracheophyta</taxon>
        <taxon>Spermatophyta</taxon>
        <taxon>Magnoliopsida</taxon>
        <taxon>Liliopsida</taxon>
        <taxon>Poales</taxon>
        <taxon>Poaceae</taxon>
        <taxon>BOP clade</taxon>
        <taxon>Pooideae</taxon>
        <taxon>Triticodae</taxon>
        <taxon>Triticeae</taxon>
        <taxon>Triticinae</taxon>
        <taxon>Aegilops</taxon>
    </lineage>
</organism>
<evidence type="ECO:0000313" key="20">
    <source>
        <dbReference type="Proteomes" id="UP000015105"/>
    </source>
</evidence>
<evidence type="ECO:0000256" key="12">
    <source>
        <dbReference type="ARBA" id="ARBA00023242"/>
    </source>
</evidence>
<dbReference type="Pfam" id="PF16135">
    <property type="entry name" value="TDBD"/>
    <property type="match status" value="1"/>
</dbReference>
<dbReference type="GO" id="GO:0045893">
    <property type="term" value="P:positive regulation of DNA-templated transcription"/>
    <property type="evidence" value="ECO:0007669"/>
    <property type="project" value="TreeGrafter"/>
</dbReference>
<keyword evidence="3" id="KW-0808">Transferase</keyword>
<dbReference type="GO" id="GO:0035097">
    <property type="term" value="C:histone methyltransferase complex"/>
    <property type="evidence" value="ECO:0007669"/>
    <property type="project" value="TreeGrafter"/>
</dbReference>
<dbReference type="InterPro" id="IPR046341">
    <property type="entry name" value="SET_dom_sf"/>
</dbReference>
<keyword evidence="4" id="KW-0949">S-adenosyl-L-methionine</keyword>
<feature type="compositionally biased region" description="Basic and acidic residues" evidence="14">
    <location>
        <begin position="611"/>
        <end position="620"/>
    </location>
</feature>
<dbReference type="InterPro" id="IPR019787">
    <property type="entry name" value="Znf_PHD-finger"/>
</dbReference>
<keyword evidence="9" id="KW-0156">Chromatin regulator</keyword>
<feature type="compositionally biased region" description="Basic and acidic residues" evidence="14">
    <location>
        <begin position="1590"/>
        <end position="1600"/>
    </location>
</feature>
<evidence type="ECO:0000256" key="7">
    <source>
        <dbReference type="ARBA" id="ARBA00022771"/>
    </source>
</evidence>
<dbReference type="Gene3D" id="2.170.270.10">
    <property type="entry name" value="SET domain"/>
    <property type="match status" value="1"/>
</dbReference>
<dbReference type="InterPro" id="IPR001965">
    <property type="entry name" value="Znf_PHD"/>
</dbReference>
<dbReference type="InterPro" id="IPR013083">
    <property type="entry name" value="Znf_RING/FYVE/PHD"/>
</dbReference>
<feature type="region of interest" description="Disordered" evidence="14">
    <location>
        <begin position="1385"/>
        <end position="1406"/>
    </location>
</feature>
<evidence type="ECO:0000259" key="15">
    <source>
        <dbReference type="PROSITE" id="PS50016"/>
    </source>
</evidence>
<keyword evidence="6" id="KW-0677">Repeat</keyword>
<keyword evidence="20" id="KW-1185">Reference proteome</keyword>
<dbReference type="InterPro" id="IPR034732">
    <property type="entry name" value="EPHD"/>
</dbReference>
<keyword evidence="11" id="KW-0804">Transcription</keyword>
<reference evidence="20" key="1">
    <citation type="journal article" date="2014" name="Science">
        <title>Ancient hybridizations among the ancestral genomes of bread wheat.</title>
        <authorList>
            <consortium name="International Wheat Genome Sequencing Consortium,"/>
            <person name="Marcussen T."/>
            <person name="Sandve S.R."/>
            <person name="Heier L."/>
            <person name="Spannagl M."/>
            <person name="Pfeifer M."/>
            <person name="Jakobsen K.S."/>
            <person name="Wulff B.B."/>
            <person name="Steuernagel B."/>
            <person name="Mayer K.F."/>
            <person name="Olsen O.A."/>
        </authorList>
    </citation>
    <scope>NUCLEOTIDE SEQUENCE [LARGE SCALE GENOMIC DNA]</scope>
    <source>
        <strain evidence="20">cv. AL8/78</strain>
    </source>
</reference>
<keyword evidence="8" id="KW-0862">Zinc</keyword>
<feature type="region of interest" description="Disordered" evidence="14">
    <location>
        <begin position="1"/>
        <end position="65"/>
    </location>
</feature>
<keyword evidence="12" id="KW-0539">Nucleus</keyword>
<accession>A0A453LLL0</accession>
<dbReference type="CDD" id="cd15571">
    <property type="entry name" value="ePHD"/>
    <property type="match status" value="1"/>
</dbReference>
<dbReference type="InterPro" id="IPR011011">
    <property type="entry name" value="Znf_FYVE_PHD"/>
</dbReference>
<evidence type="ECO:0000256" key="6">
    <source>
        <dbReference type="ARBA" id="ARBA00022737"/>
    </source>
</evidence>
<reference evidence="19" key="5">
    <citation type="journal article" date="2021" name="G3 (Bethesda)">
        <title>Aegilops tauschii genome assembly Aet v5.0 features greater sequence contiguity and improved annotation.</title>
        <authorList>
            <person name="Wang L."/>
            <person name="Zhu T."/>
            <person name="Rodriguez J.C."/>
            <person name="Deal K.R."/>
            <person name="Dubcovsky J."/>
            <person name="McGuire P.E."/>
            <person name="Lux T."/>
            <person name="Spannagl M."/>
            <person name="Mayer K.F.X."/>
            <person name="Baldrich P."/>
            <person name="Meyers B.C."/>
            <person name="Huo N."/>
            <person name="Gu Y.Q."/>
            <person name="Zhou H."/>
            <person name="Devos K.M."/>
            <person name="Bennetzen J.L."/>
            <person name="Unver T."/>
            <person name="Budak H."/>
            <person name="Gulick P.J."/>
            <person name="Galiba G."/>
            <person name="Kalapos B."/>
            <person name="Nelson D.R."/>
            <person name="Li P."/>
            <person name="You F.M."/>
            <person name="Luo M.C."/>
            <person name="Dvorak J."/>
        </authorList>
    </citation>
    <scope>NUCLEOTIDE SEQUENCE [LARGE SCALE GENOMIC DNA]</scope>
    <source>
        <strain evidence="19">cv. AL8/78</strain>
    </source>
</reference>
<dbReference type="FunFam" id="3.30.40.10:FF:000484">
    <property type="entry name" value="Histone-lysine N-methyltransferase ATX4"/>
    <property type="match status" value="1"/>
</dbReference>
<reference evidence="19" key="4">
    <citation type="submission" date="2019-03" db="UniProtKB">
        <authorList>
            <consortium name="EnsemblPlants"/>
        </authorList>
    </citation>
    <scope>IDENTIFICATION</scope>
</reference>
<dbReference type="SUPFAM" id="SSF82199">
    <property type="entry name" value="SET domain"/>
    <property type="match status" value="1"/>
</dbReference>
<evidence type="ECO:0000256" key="4">
    <source>
        <dbReference type="ARBA" id="ARBA00022691"/>
    </source>
</evidence>
<evidence type="ECO:0000256" key="11">
    <source>
        <dbReference type="ARBA" id="ARBA00023163"/>
    </source>
</evidence>
<name>A0A453LLL0_AEGTS</name>
<evidence type="ECO:0000256" key="13">
    <source>
        <dbReference type="PROSITE-ProRule" id="PRU00146"/>
    </source>
</evidence>
<evidence type="ECO:0000256" key="10">
    <source>
        <dbReference type="ARBA" id="ARBA00023015"/>
    </source>
</evidence>
<reference evidence="19" key="3">
    <citation type="journal article" date="2017" name="Nature">
        <title>Genome sequence of the progenitor of the wheat D genome Aegilops tauschii.</title>
        <authorList>
            <person name="Luo M.C."/>
            <person name="Gu Y.Q."/>
            <person name="Puiu D."/>
            <person name="Wang H."/>
            <person name="Twardziok S.O."/>
            <person name="Deal K.R."/>
            <person name="Huo N."/>
            <person name="Zhu T."/>
            <person name="Wang L."/>
            <person name="Wang Y."/>
            <person name="McGuire P.E."/>
            <person name="Liu S."/>
            <person name="Long H."/>
            <person name="Ramasamy R.K."/>
            <person name="Rodriguez J.C."/>
            <person name="Van S.L."/>
            <person name="Yuan L."/>
            <person name="Wang Z."/>
            <person name="Xia Z."/>
            <person name="Xiao L."/>
            <person name="Anderson O.D."/>
            <person name="Ouyang S."/>
            <person name="Liang Y."/>
            <person name="Zimin A.V."/>
            <person name="Pertea G."/>
            <person name="Qi P."/>
            <person name="Bennetzen J.L."/>
            <person name="Dai X."/>
            <person name="Dawson M.W."/>
            <person name="Muller H.G."/>
            <person name="Kugler K."/>
            <person name="Rivarola-Duarte L."/>
            <person name="Spannagl M."/>
            <person name="Mayer K.F.X."/>
            <person name="Lu F.H."/>
            <person name="Bevan M.W."/>
            <person name="Leroy P."/>
            <person name="Li P."/>
            <person name="You F.M."/>
            <person name="Sun Q."/>
            <person name="Liu Z."/>
            <person name="Lyons E."/>
            <person name="Wicker T."/>
            <person name="Salzberg S.L."/>
            <person name="Devos K.M."/>
            <person name="Dvorak J."/>
        </authorList>
    </citation>
    <scope>NUCLEOTIDE SEQUENCE [LARGE SCALE GENOMIC DNA]</scope>
    <source>
        <strain evidence="19">cv. AL8/78</strain>
    </source>
</reference>
<protein>
    <recommendedName>
        <fullName evidence="21">Histone-lysine N-methyltransferase</fullName>
    </recommendedName>
</protein>
<dbReference type="PROSITE" id="PS50868">
    <property type="entry name" value="POST_SET"/>
    <property type="match status" value="1"/>
</dbReference>
<feature type="compositionally biased region" description="Polar residues" evidence="14">
    <location>
        <begin position="1199"/>
        <end position="1224"/>
    </location>
</feature>
<dbReference type="STRING" id="200361.A0A453LLL0"/>
<dbReference type="CDD" id="cd10518">
    <property type="entry name" value="SET_SETD1-like"/>
    <property type="match status" value="1"/>
</dbReference>
<dbReference type="GO" id="GO:0008270">
    <property type="term" value="F:zinc ion binding"/>
    <property type="evidence" value="ECO:0007669"/>
    <property type="project" value="UniProtKB-KW"/>
</dbReference>
<dbReference type="SMART" id="SM00317">
    <property type="entry name" value="SET"/>
    <property type="match status" value="1"/>
</dbReference>
<comment type="subcellular location">
    <subcellularLocation>
        <location evidence="1">Nucleus</location>
    </subcellularLocation>
</comment>
<dbReference type="InterPro" id="IPR032308">
    <property type="entry name" value="TDBD"/>
</dbReference>
<dbReference type="PANTHER" id="PTHR45838:SF4">
    <property type="entry name" value="HISTONE-LYSINE N-METHYLTRANSFERASE TRITHORAX"/>
    <property type="match status" value="1"/>
</dbReference>
<feature type="domain" description="PHD-type" evidence="15">
    <location>
        <begin position="1501"/>
        <end position="1551"/>
    </location>
</feature>
<dbReference type="PROSITE" id="PS50016">
    <property type="entry name" value="ZF_PHD_2"/>
    <property type="match status" value="1"/>
</dbReference>
<sequence>PAPAPDRFALNTAAATPGQSLPGPAAVPDRSPPNPTPWSQPARSGPSSNPLLAQPPPGSYYSYPHLSRAPDLNSLLHTPSASNASNSAAGAVDLSRAYTPLGGAPAVLPKYPRYGLSAGSGAEQSSLGALFLNKTSSNVQVNLPGETSTSTIDGMSHGAAQFQDSSAAQMMQKLASKPTPRHQPAPLTDRIHVSCLNVGGELFVGDAGLFGVLCSCHQLRMSVAKFCEHAGGPAEKAGEIVLMENGMSIAHWFKYCVGVGSYVTDTKCDRPEWACIDPSPEGYRLKNLLARNTSMEKVGLFNAYGKSTGPINGTVYSNDLRKSTGPISGTVYSSDLHNEGRGHTTVEKLGNKRDGTYYRSADVHTSFARNFALLQNSETNLGLAKNHTVNAVNLNQISRPSGSPYITASTNAHHNGNHSSHSYADLVENNFGASFRNPAPRSPVVFSNDTRAGRYNFPNKILQDSLSSASNTELKLGQSSYHQSLTALFPSAQSTLIDFQRPQSHLPSVTQNHCPRQTVKVSKNIGEHYEPPIGRGTSEQSNGVASAINRSEGGKVTDAAAKNSFISIFLSHLERNSEAIDDILKSSEHSLPKGLDGAYSSYHSKFASRQVEPRANDNRSKLASTSIHTERISDDRALSVALSGSSKVVPLANSQNSLIHSDCRSHLLPRQPNAGSSKVCDGAYSSYHSKSANRQVEPRANDNHSNLVSTSIHTKRISDGIALSVAPSRCASKVGPLANSHEPLIHSDCQSHLLHSQPNAGSSKICAGVPCPANCRTGNHAGDISHQAPCMYDKVANGHNTFECVDDSCTHRSSRVAKIICHCRNSCSSSREFLPSFGQHDQSTLEKSIHRCCYRVQEDVSRLGFGAGHLCRTQFSNDGAPIHKLGLHELCTCSTFIPRPSLCSGDYILQPSCHVCSPDGFHYRSSMGHATNSLTKCPLLDPPNKKESGSCRDGRCCCSVVSKCLTGCGFAKHCDDRIDQSGSSLHKCKHDVQLPTRCVGESEKLRCPCSSSAQTPLLKAVSNKMTNQLFAPISERLKNVSEESVAKASSPYIAVTEKNGSCRGSGVCKERLKPGFSSGSSSAVVTKFPASPEFNNTSSCVDKYGVEHKKLMFDEGSRTEKSSSSSSYVPISTGCEKSLNGSSTFHLDTSKVKRKYCQISDGSTLKDNGKRQRSETQRKSRRLKCSEEHSESDDCTRKITLQSSENGDPQPQNKASSYSCSVSKIKQKHTTMQRNKPVKRPRIHQEILKGGEQSDGEGIMVGELNSSDEKKQVEDMSTLVRKKHQQEGSRMSARKPPKYVSLNCILNEPKSENVCSEVPLLDSSLIATGITDDNRKFPKIAPLSLVLKKAKRCNAVKTPCNTENIHSCEEKSAVRPVGKYSFGNQNYSSKAEDGIQSSKKSRYPPNALRLRPNIERDCKRPCIDLWEGKPIGPTDAETSQLSVQTSRKGFRNRRSSVSVDRIKKCEESANRSARGPCGDKQNVVQACEVNAGRYKERLSSADSCCVCRIPYLEPCNQLMECSKCFVKAHQACYGVLKVPRGQWFCRPCKTNANAQDTVCVLCGYGGGAMTRALNAQKILTSLRKGLRVTSRADKHVKHDPSYASRSTSLENVSRVDKQRPVDNAHEENTVSSSWTANHNSSLLVPHTSWWVHVVCGLWTPGTKCPNPTTMSAFDLSGALPAKSDYACSMCDRAGGSFMMCRDVNCSVTFHAWCAHQRGLLQSDPEGEHNEYIGFYGRCLNHATNRVNPEKCLRSNEWTCARTEGFKGRKGEGCSGSNYKKPQVKSSECSVSQEQINAWLRINGSKPCIRRQSKGWKHLVVYKSGIHGLGLYTSEFIPRGSMVIEYVGEIVGQRVADKREIEYHSGKRQQYKSVCYFFKIDKEHIIDATRKGGIARFINHSCMVVSFACPCTLIQLQRVFLTHASFHVLSDQPNCVAKIISVKNEKKVVFFSERHIDPGEEITYDYHFNQEDEGERIPCFCRSFSCRQYLN</sequence>
<dbReference type="InterPro" id="IPR001214">
    <property type="entry name" value="SET_dom"/>
</dbReference>
<dbReference type="Pfam" id="PF00856">
    <property type="entry name" value="SET"/>
    <property type="match status" value="1"/>
</dbReference>
<feature type="compositionally biased region" description="Polar residues" evidence="14">
    <location>
        <begin position="39"/>
        <end position="51"/>
    </location>
</feature>
<feature type="region of interest" description="Disordered" evidence="14">
    <location>
        <begin position="608"/>
        <end position="627"/>
    </location>
</feature>
<evidence type="ECO:0000256" key="8">
    <source>
        <dbReference type="ARBA" id="ARBA00022833"/>
    </source>
</evidence>
<dbReference type="Gene3D" id="3.30.40.10">
    <property type="entry name" value="Zinc/RING finger domain, C3HC4 (zinc finger)"/>
    <property type="match status" value="1"/>
</dbReference>
<dbReference type="EnsemblPlants" id="AET5Gv20831400.10">
    <property type="protein sequence ID" value="AET5Gv20831400.10"/>
    <property type="gene ID" value="AET5Gv20831400"/>
</dbReference>
<keyword evidence="5" id="KW-0479">Metal-binding</keyword>
<evidence type="ECO:0008006" key="21">
    <source>
        <dbReference type="Google" id="ProtNLM"/>
    </source>
</evidence>
<reference evidence="20" key="2">
    <citation type="journal article" date="2017" name="Nat. Plants">
        <title>The Aegilops tauschii genome reveals multiple impacts of transposons.</title>
        <authorList>
            <person name="Zhao G."/>
            <person name="Zou C."/>
            <person name="Li K."/>
            <person name="Wang K."/>
            <person name="Li T."/>
            <person name="Gao L."/>
            <person name="Zhang X."/>
            <person name="Wang H."/>
            <person name="Yang Z."/>
            <person name="Liu X."/>
            <person name="Jiang W."/>
            <person name="Mao L."/>
            <person name="Kong X."/>
            <person name="Jiao Y."/>
            <person name="Jia J."/>
        </authorList>
    </citation>
    <scope>NUCLEOTIDE SEQUENCE [LARGE SCALE GENOMIC DNA]</scope>
    <source>
        <strain evidence="20">cv. AL8/78</strain>
    </source>
</reference>
<feature type="compositionally biased region" description="Basic and acidic residues" evidence="14">
    <location>
        <begin position="1613"/>
        <end position="1628"/>
    </location>
</feature>
<feature type="region of interest" description="Disordered" evidence="14">
    <location>
        <begin position="1161"/>
        <end position="1240"/>
    </location>
</feature>
<keyword evidence="2" id="KW-0489">Methyltransferase</keyword>
<dbReference type="SUPFAM" id="SSF57903">
    <property type="entry name" value="FYVE/PHD zinc finger"/>
    <property type="match status" value="1"/>
</dbReference>
<evidence type="ECO:0000259" key="18">
    <source>
        <dbReference type="PROSITE" id="PS51805"/>
    </source>
</evidence>
<dbReference type="PROSITE" id="PS51805">
    <property type="entry name" value="EPHD"/>
    <property type="match status" value="1"/>
</dbReference>